<name>A0ABP5EUB8_9ACTN</name>
<evidence type="ECO:0000256" key="5">
    <source>
        <dbReference type="SAM" id="MobiDB-lite"/>
    </source>
</evidence>
<evidence type="ECO:0000313" key="7">
    <source>
        <dbReference type="Proteomes" id="UP001501585"/>
    </source>
</evidence>
<keyword evidence="7" id="KW-1185">Reference proteome</keyword>
<dbReference type="PANTHER" id="PTHR11808">
    <property type="entry name" value="TRANS-SULFURATION ENZYME FAMILY MEMBER"/>
    <property type="match status" value="1"/>
</dbReference>
<reference evidence="7" key="1">
    <citation type="journal article" date="2019" name="Int. J. Syst. Evol. Microbiol.">
        <title>The Global Catalogue of Microorganisms (GCM) 10K type strain sequencing project: providing services to taxonomists for standard genome sequencing and annotation.</title>
        <authorList>
            <consortium name="The Broad Institute Genomics Platform"/>
            <consortium name="The Broad Institute Genome Sequencing Center for Infectious Disease"/>
            <person name="Wu L."/>
            <person name="Ma J."/>
        </authorList>
    </citation>
    <scope>NUCLEOTIDE SEQUENCE [LARGE SCALE GENOMIC DNA]</scope>
    <source>
        <strain evidence="7">JCM 15313</strain>
    </source>
</reference>
<gene>
    <name evidence="6" type="ORF">GCM10009799_36400</name>
</gene>
<dbReference type="PROSITE" id="PS00868">
    <property type="entry name" value="CYS_MET_METAB_PP"/>
    <property type="match status" value="1"/>
</dbReference>
<comment type="cofactor">
    <cofactor evidence="1 4">
        <name>pyridoxal 5'-phosphate</name>
        <dbReference type="ChEBI" id="CHEBI:597326"/>
    </cofactor>
</comment>
<proteinExistence type="inferred from homology"/>
<keyword evidence="3 4" id="KW-0663">Pyridoxal phosphate</keyword>
<dbReference type="InterPro" id="IPR054542">
    <property type="entry name" value="Cys_met_metab_PP"/>
</dbReference>
<dbReference type="PIRSF" id="PIRSF001434">
    <property type="entry name" value="CGS"/>
    <property type="match status" value="1"/>
</dbReference>
<comment type="similarity">
    <text evidence="2 4">Belongs to the trans-sulfuration enzymes family.</text>
</comment>
<dbReference type="InterPro" id="IPR015422">
    <property type="entry name" value="PyrdxlP-dep_Trfase_small"/>
</dbReference>
<dbReference type="RefSeq" id="WP_344102741.1">
    <property type="nucleotide sequence ID" value="NZ_BAAAPC010000016.1"/>
</dbReference>
<dbReference type="Gene3D" id="3.40.640.10">
    <property type="entry name" value="Type I PLP-dependent aspartate aminotransferase-like (Major domain)"/>
    <property type="match status" value="1"/>
</dbReference>
<sequence length="405" mass="41740">MTGRPDQGENTRAVGLPTGPAPAERPLRMPVHRSTTYAFATSREYADVLDGGREGYSYARIDNPTSEAFARALAAMEGRGLDSEVRGQAFTSGMAAISTTLLALTSVGAHVVAARSIYGNTYSLLDGLLRRFGVSTDFVDITDLDAVRAAVRPETAVIFTETLSNPTMTVSDIPGLAEIAAEAGAVLVVDSTFASPAVCRPLEHGADLVLHSATKYIGGHSDATGGAVAGRPALVDAIRAARIDLGPCLAPDEAFLLHRGLETLPLRVARQCASAAEFAAAVAEHPAVARVDYPGLPGHQGHKLAGQLFDPGRYGAVVTVTPHGGRAAGMAFADGLRVATVAASLGGTHTLAGHVGSSTHRQMSDEALEAAGIGPAAVRFSIGVEDPADLIEDALSALDRCTSDG</sequence>
<dbReference type="InterPro" id="IPR000277">
    <property type="entry name" value="Cys/Met-Metab_PyrdxlP-dep_enz"/>
</dbReference>
<organism evidence="6 7">
    <name type="scientific">Nocardiopsis rhodophaea</name>
    <dbReference type="NCBI Taxonomy" id="280238"/>
    <lineage>
        <taxon>Bacteria</taxon>
        <taxon>Bacillati</taxon>
        <taxon>Actinomycetota</taxon>
        <taxon>Actinomycetes</taxon>
        <taxon>Streptosporangiales</taxon>
        <taxon>Nocardiopsidaceae</taxon>
        <taxon>Nocardiopsis</taxon>
    </lineage>
</organism>
<evidence type="ECO:0000256" key="3">
    <source>
        <dbReference type="ARBA" id="ARBA00022898"/>
    </source>
</evidence>
<comment type="caution">
    <text evidence="6">The sequence shown here is derived from an EMBL/GenBank/DDBJ whole genome shotgun (WGS) entry which is preliminary data.</text>
</comment>
<dbReference type="EMBL" id="BAAAPC010000016">
    <property type="protein sequence ID" value="GAA2005644.1"/>
    <property type="molecule type" value="Genomic_DNA"/>
</dbReference>
<dbReference type="Pfam" id="PF01053">
    <property type="entry name" value="Cys_Met_Meta_PP"/>
    <property type="match status" value="1"/>
</dbReference>
<dbReference type="InterPro" id="IPR015421">
    <property type="entry name" value="PyrdxlP-dep_Trfase_major"/>
</dbReference>
<evidence type="ECO:0000313" key="6">
    <source>
        <dbReference type="EMBL" id="GAA2005644.1"/>
    </source>
</evidence>
<dbReference type="Gene3D" id="3.90.1150.10">
    <property type="entry name" value="Aspartate Aminotransferase, domain 1"/>
    <property type="match status" value="1"/>
</dbReference>
<dbReference type="CDD" id="cd00614">
    <property type="entry name" value="CGS_like"/>
    <property type="match status" value="1"/>
</dbReference>
<dbReference type="PANTHER" id="PTHR11808:SF80">
    <property type="entry name" value="CYSTATHIONINE GAMMA-LYASE"/>
    <property type="match status" value="1"/>
</dbReference>
<dbReference type="SUPFAM" id="SSF53383">
    <property type="entry name" value="PLP-dependent transferases"/>
    <property type="match status" value="1"/>
</dbReference>
<dbReference type="Proteomes" id="UP001501585">
    <property type="component" value="Unassembled WGS sequence"/>
</dbReference>
<dbReference type="InterPro" id="IPR015424">
    <property type="entry name" value="PyrdxlP-dep_Trfase"/>
</dbReference>
<evidence type="ECO:0000256" key="2">
    <source>
        <dbReference type="ARBA" id="ARBA00009077"/>
    </source>
</evidence>
<feature type="region of interest" description="Disordered" evidence="5">
    <location>
        <begin position="1"/>
        <end position="27"/>
    </location>
</feature>
<protein>
    <submittedName>
        <fullName evidence="6">Homocysteine synthase</fullName>
    </submittedName>
</protein>
<evidence type="ECO:0000256" key="4">
    <source>
        <dbReference type="RuleBase" id="RU362118"/>
    </source>
</evidence>
<evidence type="ECO:0000256" key="1">
    <source>
        <dbReference type="ARBA" id="ARBA00001933"/>
    </source>
</evidence>
<accession>A0ABP5EUB8</accession>